<accession>A0A0Q4B826</accession>
<dbReference type="CDD" id="cd02619">
    <property type="entry name" value="Peptidase_C1"/>
    <property type="match status" value="1"/>
</dbReference>
<evidence type="ECO:0000313" key="3">
    <source>
        <dbReference type="Proteomes" id="UP000054172"/>
    </source>
</evidence>
<dbReference type="InterPro" id="IPR038765">
    <property type="entry name" value="Papain-like_cys_pep_sf"/>
</dbReference>
<dbReference type="PATRIC" id="fig|1702214.3.peg.926"/>
<name>A0A0Q4B826_9BACT</name>
<dbReference type="STRING" id="1702214.AL399_02845"/>
<dbReference type="GO" id="GO:0006508">
    <property type="term" value="P:proteolysis"/>
    <property type="evidence" value="ECO:0007669"/>
    <property type="project" value="InterPro"/>
</dbReference>
<dbReference type="AlphaFoldDB" id="A0A0Q4B826"/>
<protein>
    <recommendedName>
        <fullName evidence="1">Peptidase C1A papain C-terminal domain-containing protein</fullName>
    </recommendedName>
</protein>
<dbReference type="GO" id="GO:0008234">
    <property type="term" value="F:cysteine-type peptidase activity"/>
    <property type="evidence" value="ECO:0007669"/>
    <property type="project" value="InterPro"/>
</dbReference>
<dbReference type="InterPro" id="IPR000668">
    <property type="entry name" value="Peptidase_C1A_C"/>
</dbReference>
<organism evidence="2 3">
    <name type="scientific">Candidatus [Bacteroides] periocalifornicus</name>
    <dbReference type="NCBI Taxonomy" id="1702214"/>
    <lineage>
        <taxon>Bacteria</taxon>
        <taxon>Pseudomonadati</taxon>
        <taxon>Bacteroidota</taxon>
    </lineage>
</organism>
<evidence type="ECO:0000259" key="1">
    <source>
        <dbReference type="Pfam" id="PF00112"/>
    </source>
</evidence>
<gene>
    <name evidence="2" type="ORF">AL399_02845</name>
</gene>
<keyword evidence="3" id="KW-1185">Reference proteome</keyword>
<evidence type="ECO:0000313" key="2">
    <source>
        <dbReference type="EMBL" id="KQM09216.1"/>
    </source>
</evidence>
<dbReference type="Proteomes" id="UP000054172">
    <property type="component" value="Unassembled WGS sequence"/>
</dbReference>
<proteinExistence type="predicted"/>
<sequence>MQFYRLLFVAILLIVQQTCYSQLLLSSEEYDALPKIETKGKPGVLASMPRSRILPSPPPGYQNGLGSCSAWATAYAAMGVLYYNDWKHDWKNLARSPQFVYNQTKTFCDSGVYIPKVLGFLNGVGACSMRLMPYRGIVDCWSKPSLEAYDDAIRYRITWGAIPRKELTQVEVYKQQISMGYPIVIVIRVTRTYREQWEKHGWWTSDVVTSEDRHTHALCVVGYDDDRQALRIQNSDGTWHGDGGFFWMSYSLVEQGKILESYVLERPIHPCPWIPELCYPFSLVGPETLCPGATNYFFTTSSDLYGARWQVQGPARIVSANSKSATLEPTGTGLVLLTASAPNSSSCGYRLLWAGKPKIDLRITNYPALGQADSIKVSLPIPLRHQRVFPFEWKVYYSFSAKVAKRATELLVTPSPLTEGRWSCRGHAEATNGCGTTKSPEFKVESSRPFFSTSTGDDSNSLPAYQLSPLSPTGEVQLLREGSREGDSGNAPIIPLWLVTTPSGLEMLRAQGDRVSLATLPRGAYVVTAIVGGERTSRTVVW</sequence>
<reference evidence="2" key="1">
    <citation type="submission" date="2015-08" db="EMBL/GenBank/DDBJ databases">
        <title>Candidatus Bacteriodes Periocalifornicus.</title>
        <authorList>
            <person name="McLean J.S."/>
            <person name="Kelley S."/>
        </authorList>
    </citation>
    <scope>NUCLEOTIDE SEQUENCE [LARGE SCALE GENOMIC DNA]</scope>
    <source>
        <strain evidence="2">12B</strain>
    </source>
</reference>
<comment type="caution">
    <text evidence="2">The sequence shown here is derived from an EMBL/GenBank/DDBJ whole genome shotgun (WGS) entry which is preliminary data.</text>
</comment>
<dbReference type="Gene3D" id="3.90.70.10">
    <property type="entry name" value="Cysteine proteinases"/>
    <property type="match status" value="1"/>
</dbReference>
<dbReference type="SUPFAM" id="SSF54001">
    <property type="entry name" value="Cysteine proteinases"/>
    <property type="match status" value="1"/>
</dbReference>
<dbReference type="EMBL" id="LIIK01000009">
    <property type="protein sequence ID" value="KQM09216.1"/>
    <property type="molecule type" value="Genomic_DNA"/>
</dbReference>
<feature type="domain" description="Peptidase C1A papain C-terminal" evidence="1">
    <location>
        <begin position="65"/>
        <end position="253"/>
    </location>
</feature>
<dbReference type="Pfam" id="PF00112">
    <property type="entry name" value="Peptidase_C1"/>
    <property type="match status" value="1"/>
</dbReference>